<accession>A0ABR1FYM3</accession>
<feature type="transmembrane region" description="Helical" evidence="13">
    <location>
        <begin position="418"/>
        <end position="438"/>
    </location>
</feature>
<dbReference type="SMART" id="SM00100">
    <property type="entry name" value="cNMP"/>
    <property type="match status" value="1"/>
</dbReference>
<keyword evidence="6" id="KW-0851">Voltage-gated channel</keyword>
<evidence type="ECO:0000256" key="13">
    <source>
        <dbReference type="SAM" id="Phobius"/>
    </source>
</evidence>
<keyword evidence="10 13" id="KW-0472">Membrane</keyword>
<feature type="transmembrane region" description="Helical" evidence="13">
    <location>
        <begin position="387"/>
        <end position="406"/>
    </location>
</feature>
<dbReference type="Pfam" id="PF00027">
    <property type="entry name" value="cNMP_binding"/>
    <property type="match status" value="1"/>
</dbReference>
<evidence type="ECO:0000256" key="2">
    <source>
        <dbReference type="ARBA" id="ARBA00022448"/>
    </source>
</evidence>
<dbReference type="GO" id="GO:0034220">
    <property type="term" value="P:monoatomic ion transmembrane transport"/>
    <property type="evidence" value="ECO:0007669"/>
    <property type="project" value="UniProtKB-KW"/>
</dbReference>
<evidence type="ECO:0000256" key="12">
    <source>
        <dbReference type="SAM" id="MobiDB-lite"/>
    </source>
</evidence>
<dbReference type="PRINTS" id="PR01463">
    <property type="entry name" value="EAGCHANLFMLY"/>
</dbReference>
<evidence type="ECO:0000256" key="6">
    <source>
        <dbReference type="ARBA" id="ARBA00022882"/>
    </source>
</evidence>
<comment type="caution">
    <text evidence="15">The sequence shown here is derived from an EMBL/GenBank/DDBJ whole genome shotgun (WGS) entry which is preliminary data.</text>
</comment>
<evidence type="ECO:0000256" key="3">
    <source>
        <dbReference type="ARBA" id="ARBA00022538"/>
    </source>
</evidence>
<name>A0ABR1FYM3_AURAN</name>
<evidence type="ECO:0000259" key="14">
    <source>
        <dbReference type="PROSITE" id="PS50042"/>
    </source>
</evidence>
<dbReference type="SUPFAM" id="SSF51206">
    <property type="entry name" value="cAMP-binding domain-like"/>
    <property type="match status" value="1"/>
</dbReference>
<evidence type="ECO:0000256" key="1">
    <source>
        <dbReference type="ARBA" id="ARBA00004141"/>
    </source>
</evidence>
<dbReference type="Gene3D" id="1.10.287.70">
    <property type="match status" value="1"/>
</dbReference>
<evidence type="ECO:0000256" key="7">
    <source>
        <dbReference type="ARBA" id="ARBA00022958"/>
    </source>
</evidence>
<feature type="transmembrane region" description="Helical" evidence="13">
    <location>
        <begin position="212"/>
        <end position="232"/>
    </location>
</feature>
<dbReference type="Pfam" id="PF00520">
    <property type="entry name" value="Ion_trans"/>
    <property type="match status" value="1"/>
</dbReference>
<evidence type="ECO:0000256" key="11">
    <source>
        <dbReference type="ARBA" id="ARBA00023303"/>
    </source>
</evidence>
<dbReference type="Proteomes" id="UP001363151">
    <property type="component" value="Unassembled WGS sequence"/>
</dbReference>
<comment type="subcellular location">
    <subcellularLocation>
        <location evidence="1">Membrane</location>
        <topology evidence="1">Multi-pass membrane protein</topology>
    </subcellularLocation>
</comment>
<dbReference type="PROSITE" id="PS50042">
    <property type="entry name" value="CNMP_BINDING_3"/>
    <property type="match status" value="1"/>
</dbReference>
<feature type="compositionally biased region" description="Low complexity" evidence="12">
    <location>
        <begin position="771"/>
        <end position="785"/>
    </location>
</feature>
<evidence type="ECO:0000313" key="15">
    <source>
        <dbReference type="EMBL" id="KAK7241370.1"/>
    </source>
</evidence>
<dbReference type="InterPro" id="IPR000595">
    <property type="entry name" value="cNMP-bd_dom"/>
</dbReference>
<keyword evidence="8 13" id="KW-1133">Transmembrane helix</keyword>
<dbReference type="PANTHER" id="PTHR10217:SF435">
    <property type="entry name" value="POTASSIUM VOLTAGE-GATED CHANNEL PROTEIN EAG"/>
    <property type="match status" value="1"/>
</dbReference>
<keyword evidence="11 15" id="KW-0407">Ion channel</keyword>
<dbReference type="InterPro" id="IPR014710">
    <property type="entry name" value="RmlC-like_jellyroll"/>
</dbReference>
<feature type="region of interest" description="Disordered" evidence="12">
    <location>
        <begin position="747"/>
        <end position="785"/>
    </location>
</feature>
<dbReference type="Gene3D" id="1.10.287.630">
    <property type="entry name" value="Helix hairpin bin"/>
    <property type="match status" value="1"/>
</dbReference>
<protein>
    <submittedName>
        <fullName evidence="15">Voltage-gated potassium channel</fullName>
    </submittedName>
</protein>
<keyword evidence="4 13" id="KW-0812">Transmembrane</keyword>
<feature type="transmembrane region" description="Helical" evidence="13">
    <location>
        <begin position="180"/>
        <end position="200"/>
    </location>
</feature>
<keyword evidence="7" id="KW-0630">Potassium</keyword>
<evidence type="ECO:0000256" key="9">
    <source>
        <dbReference type="ARBA" id="ARBA00023065"/>
    </source>
</evidence>
<dbReference type="SUPFAM" id="SSF81324">
    <property type="entry name" value="Voltage-gated potassium channels"/>
    <property type="match status" value="1"/>
</dbReference>
<keyword evidence="5" id="KW-0631">Potassium channel</keyword>
<dbReference type="InterPro" id="IPR050818">
    <property type="entry name" value="KCNH_animal-type"/>
</dbReference>
<evidence type="ECO:0000256" key="5">
    <source>
        <dbReference type="ARBA" id="ARBA00022826"/>
    </source>
</evidence>
<reference evidence="15 16" key="1">
    <citation type="submission" date="2024-03" db="EMBL/GenBank/DDBJ databases">
        <title>Aureococcus anophagefferens CCMP1851 and Kratosvirus quantuckense: Draft genome of a second virus-susceptible host strain in the model system.</title>
        <authorList>
            <person name="Chase E."/>
            <person name="Truchon A.R."/>
            <person name="Schepens W."/>
            <person name="Wilhelm S.W."/>
        </authorList>
    </citation>
    <scope>NUCLEOTIDE SEQUENCE [LARGE SCALE GENOMIC DNA]</scope>
    <source>
        <strain evidence="15 16">CCMP1851</strain>
    </source>
</reference>
<keyword evidence="9" id="KW-0406">Ion transport</keyword>
<keyword evidence="3" id="KW-0633">Potassium transport</keyword>
<evidence type="ECO:0000313" key="16">
    <source>
        <dbReference type="Proteomes" id="UP001363151"/>
    </source>
</evidence>
<proteinExistence type="predicted"/>
<keyword evidence="16" id="KW-1185">Reference proteome</keyword>
<dbReference type="EMBL" id="JBBJCI010000202">
    <property type="protein sequence ID" value="KAK7241370.1"/>
    <property type="molecule type" value="Genomic_DNA"/>
</dbReference>
<keyword evidence="2" id="KW-0813">Transport</keyword>
<dbReference type="PANTHER" id="PTHR10217">
    <property type="entry name" value="VOLTAGE AND LIGAND GATED POTASSIUM CHANNEL"/>
    <property type="match status" value="1"/>
</dbReference>
<sequence>MSVTAAEKAESGEAPATRAALVAKVADELSKLEAQVEKNALRGRMSRQQSQAFISQLDSAKKAMESKVKASTRRRPDDSESFVALTKDNVRGSLKDLSKLLGGAGERDGAVQIQTALVKLMEELKVGLGDEGDPTGALEETSKAMKALLQSAATESLEAMPPRRWWILDADGLVRKTLDVAVFGAAVAVAIWVPYSAAFLRTSDGGDRAFDALVTALFLADTAANCATAVVVDESGDARETRPAAIARRYFLRSTGVVDVLSSVPWHYVACGAQRSGDRRWVTCGRPLRLLRLFRVHQISKLRHFCEYLEMVFQWHTAWTTLMSFTLRMCLFSHFVGCAWYAIGTVALAHPDARWNAYRDDDGAGPGDRAAVATWVDVYVDPRDDNTGRYIAAMYWSLSTLTTVGYGDVNSGSTVERLFAILIMIVGVSYYTYIISSLSSIISTFDSQAAQVNEKLVAVRGFVRENKLPGPLADKVTTFFQAYYAASNWRMNLYDASELLANLPVALRCEIIMYIERDTISRIRFLDNKTTPFIADIVMMLQPAYYRPGDFVVKEHSPANEMFFLTRGKATVLQKGKSVFVLESGSYFGEIGCIIDAVRNASIQAMNDSEVQVLQKENLLELLSNYPQVADELQEKAKAHLTVKKRKFAVASPSVTARDLQALGQSLATSDAERTTNARAERKVDEEMKRIERGFSAISSRHAGAAAPDAGRASVQEGEAAVSAELRSFKDSLSEVISATVQQELRRGSARHSLRNSIMRDELDDSDSDLDSPAARVADAPAAPS</sequence>
<dbReference type="Gene3D" id="2.60.120.10">
    <property type="entry name" value="Jelly Rolls"/>
    <property type="match status" value="1"/>
</dbReference>
<dbReference type="InterPro" id="IPR018490">
    <property type="entry name" value="cNMP-bd_dom_sf"/>
</dbReference>
<dbReference type="CDD" id="cd00038">
    <property type="entry name" value="CAP_ED"/>
    <property type="match status" value="1"/>
</dbReference>
<dbReference type="InterPro" id="IPR005821">
    <property type="entry name" value="Ion_trans_dom"/>
</dbReference>
<feature type="transmembrane region" description="Helical" evidence="13">
    <location>
        <begin position="331"/>
        <end position="350"/>
    </location>
</feature>
<evidence type="ECO:0000256" key="10">
    <source>
        <dbReference type="ARBA" id="ARBA00023136"/>
    </source>
</evidence>
<organism evidence="15 16">
    <name type="scientific">Aureococcus anophagefferens</name>
    <name type="common">Harmful bloom alga</name>
    <dbReference type="NCBI Taxonomy" id="44056"/>
    <lineage>
        <taxon>Eukaryota</taxon>
        <taxon>Sar</taxon>
        <taxon>Stramenopiles</taxon>
        <taxon>Ochrophyta</taxon>
        <taxon>Pelagophyceae</taxon>
        <taxon>Pelagomonadales</taxon>
        <taxon>Pelagomonadaceae</taxon>
        <taxon>Aureococcus</taxon>
    </lineage>
</organism>
<evidence type="ECO:0000256" key="8">
    <source>
        <dbReference type="ARBA" id="ARBA00022989"/>
    </source>
</evidence>
<evidence type="ECO:0000256" key="4">
    <source>
        <dbReference type="ARBA" id="ARBA00022692"/>
    </source>
</evidence>
<gene>
    <name evidence="15" type="ORF">SO694_00059069</name>
</gene>
<feature type="domain" description="Cyclic nucleotide-binding" evidence="14">
    <location>
        <begin position="525"/>
        <end position="623"/>
    </location>
</feature>
<dbReference type="InterPro" id="IPR003938">
    <property type="entry name" value="K_chnl_volt-dep_EAG/ELK/ERG"/>
</dbReference>